<dbReference type="EMBL" id="CP011070">
    <property type="protein sequence ID" value="AJW70533.1"/>
    <property type="molecule type" value="Genomic_DNA"/>
</dbReference>
<evidence type="ECO:0000313" key="2">
    <source>
        <dbReference type="Proteomes" id="UP000032408"/>
    </source>
</evidence>
<dbReference type="AlphaFoldDB" id="A0A0D5C1U6"/>
<gene>
    <name evidence="1" type="ORF">NADRNF5_0839</name>
</gene>
<reference evidence="2" key="1">
    <citation type="submission" date="2015-03" db="EMBL/GenBank/DDBJ databases">
        <title>Characterization of two novel Thaumarchaeota isolated from the Northern Adriatic Sea.</title>
        <authorList>
            <person name="Bayer B."/>
            <person name="Vojvoda J."/>
            <person name="Offre P."/>
            <person name="Srivastava A."/>
            <person name="Elisabeth N."/>
            <person name="Garcia J.A.L."/>
            <person name="Schleper C."/>
            <person name="Herndl G.J."/>
        </authorList>
    </citation>
    <scope>NUCLEOTIDE SEQUENCE [LARGE SCALE GENOMIC DNA]</scope>
    <source>
        <strain evidence="2">NF5</strain>
    </source>
</reference>
<sequence length="96" mass="11410">MNVFKNKVTLLSIYFESPTYDQRFKGVHMLESHAFFSKMVDELVEFSEYDPELADGIKWLDDQAQKKGITFYDMVFEVLYKHDVNSKAKEWLSTRN</sequence>
<evidence type="ECO:0000313" key="1">
    <source>
        <dbReference type="EMBL" id="AJW70533.1"/>
    </source>
</evidence>
<reference evidence="1 2" key="2">
    <citation type="journal article" date="2016" name="ISME J.">
        <title>Physiological and genomic characterization of two novel marine thaumarchaeal strains indicates niche differentiation.</title>
        <authorList>
            <person name="Bayer B."/>
            <person name="Vojvoda J."/>
            <person name="Offre P."/>
            <person name="Alves R.J."/>
            <person name="Elisabeth N.H."/>
            <person name="Garcia J.A."/>
            <person name="Volland J.M."/>
            <person name="Srivastava A."/>
            <person name="Schleper C."/>
            <person name="Herndl G.J."/>
        </authorList>
    </citation>
    <scope>NUCLEOTIDE SEQUENCE [LARGE SCALE GENOMIC DNA]</scope>
    <source>
        <strain evidence="1 2">NF5</strain>
    </source>
</reference>
<proteinExistence type="predicted"/>
<keyword evidence="2" id="KW-1185">Reference proteome</keyword>
<organism evidence="1 2">
    <name type="scientific">Nitrosopumilus adriaticus</name>
    <dbReference type="NCBI Taxonomy" id="1580092"/>
    <lineage>
        <taxon>Archaea</taxon>
        <taxon>Nitrososphaerota</taxon>
        <taxon>Nitrososphaeria</taxon>
        <taxon>Nitrosopumilales</taxon>
        <taxon>Nitrosopumilaceae</taxon>
        <taxon>Nitrosopumilus</taxon>
    </lineage>
</organism>
<dbReference type="HOGENOM" id="CLU_191135_0_0_2"/>
<dbReference type="KEGG" id="nin:NADRNF5_0839"/>
<name>A0A0D5C1U6_9ARCH</name>
<accession>A0A0D5C1U6</accession>
<protein>
    <submittedName>
        <fullName evidence="1">Uncharacterized protein</fullName>
    </submittedName>
</protein>
<dbReference type="Proteomes" id="UP000032408">
    <property type="component" value="Chromosome"/>
</dbReference>